<protein>
    <submittedName>
        <fullName evidence="2">Uncharacterized protein</fullName>
    </submittedName>
</protein>
<dbReference type="AlphaFoldDB" id="A0AA36G7V0"/>
<accession>A0AA36G7V0</accession>
<evidence type="ECO:0000313" key="3">
    <source>
        <dbReference type="Proteomes" id="UP001177023"/>
    </source>
</evidence>
<gene>
    <name evidence="2" type="ORF">MSPICULIGERA_LOCUS17134</name>
</gene>
<feature type="compositionally biased region" description="Polar residues" evidence="1">
    <location>
        <begin position="60"/>
        <end position="73"/>
    </location>
</feature>
<dbReference type="Proteomes" id="UP001177023">
    <property type="component" value="Unassembled WGS sequence"/>
</dbReference>
<feature type="region of interest" description="Disordered" evidence="1">
    <location>
        <begin position="41"/>
        <end position="98"/>
    </location>
</feature>
<sequence length="249" mass="27957">MGPTTIGNEVQLERSATPTYKPVYDAFNVNGLKQRDVFVTRSRSIPPQGSPVWSDEGFSDRTSTPQPSSVSNSPPRLPRTPVLTPQSSSMSLPSQQSIIPNPLERQTTFIYSAPNVVEDQLKSKSDERLPKKAAGDVSLTAEQCIAFIYKACRRLHPVKCEGVQIKLEALKEQIQKQGMTEPCVKKLNFVVDALDREQYDEAWAFFDQWQQKFPEQMGSWTQGMKIMISELKRTYGRVGSAGSQRLKIS</sequence>
<feature type="compositionally biased region" description="Low complexity" evidence="1">
    <location>
        <begin position="79"/>
        <end position="98"/>
    </location>
</feature>
<name>A0AA36G7V0_9BILA</name>
<dbReference type="EMBL" id="CATQJA010002655">
    <property type="protein sequence ID" value="CAJ0578896.1"/>
    <property type="molecule type" value="Genomic_DNA"/>
</dbReference>
<organism evidence="2 3">
    <name type="scientific">Mesorhabditis spiculigera</name>
    <dbReference type="NCBI Taxonomy" id="96644"/>
    <lineage>
        <taxon>Eukaryota</taxon>
        <taxon>Metazoa</taxon>
        <taxon>Ecdysozoa</taxon>
        <taxon>Nematoda</taxon>
        <taxon>Chromadorea</taxon>
        <taxon>Rhabditida</taxon>
        <taxon>Rhabditina</taxon>
        <taxon>Rhabditomorpha</taxon>
        <taxon>Rhabditoidea</taxon>
        <taxon>Rhabditidae</taxon>
        <taxon>Mesorhabditinae</taxon>
        <taxon>Mesorhabditis</taxon>
    </lineage>
</organism>
<reference evidence="2" key="1">
    <citation type="submission" date="2023-06" db="EMBL/GenBank/DDBJ databases">
        <authorList>
            <person name="Delattre M."/>
        </authorList>
    </citation>
    <scope>NUCLEOTIDE SEQUENCE</scope>
    <source>
        <strain evidence="2">AF72</strain>
    </source>
</reference>
<dbReference type="Gene3D" id="1.20.940.10">
    <property type="entry name" value="Functional domain of the splicing factor Prp18"/>
    <property type="match status" value="1"/>
</dbReference>
<feature type="non-terminal residue" evidence="2">
    <location>
        <position position="1"/>
    </location>
</feature>
<evidence type="ECO:0000313" key="2">
    <source>
        <dbReference type="EMBL" id="CAJ0578896.1"/>
    </source>
</evidence>
<keyword evidence="3" id="KW-1185">Reference proteome</keyword>
<proteinExistence type="predicted"/>
<evidence type="ECO:0000256" key="1">
    <source>
        <dbReference type="SAM" id="MobiDB-lite"/>
    </source>
</evidence>
<comment type="caution">
    <text evidence="2">The sequence shown here is derived from an EMBL/GenBank/DDBJ whole genome shotgun (WGS) entry which is preliminary data.</text>
</comment>